<feature type="binding site" evidence="18">
    <location>
        <begin position="188"/>
        <end position="189"/>
    </location>
    <ligand>
        <name>S-adenosyl-L-methionine</name>
        <dbReference type="ChEBI" id="CHEBI:59789"/>
    </ligand>
</feature>
<evidence type="ECO:0000256" key="15">
    <source>
        <dbReference type="ARBA" id="ARBA00051252"/>
    </source>
</evidence>
<evidence type="ECO:0000256" key="7">
    <source>
        <dbReference type="ARBA" id="ARBA00022692"/>
    </source>
</evidence>
<feature type="transmembrane region" description="Helical" evidence="19">
    <location>
        <begin position="20"/>
        <end position="40"/>
    </location>
</feature>
<feature type="topological domain" description="Cytoplasmic" evidence="18">
    <location>
        <begin position="75"/>
        <end position="101"/>
    </location>
</feature>
<evidence type="ECO:0000313" key="21">
    <source>
        <dbReference type="Proteomes" id="UP001303473"/>
    </source>
</evidence>
<keyword evidence="4 18" id="KW-0489">Methyltransferase</keyword>
<comment type="catalytic activity">
    <reaction evidence="16 18">
        <text>a 1,2-diacyl-sn-glycero-3-phospho-N-methylethanolamine + S-adenosyl-L-methionine = a 1,2-diacyl-sn-glycero-3-phospho-N,N-dimethylethanolamine + S-adenosyl-L-homocysteine + H(+)</text>
        <dbReference type="Rhea" id="RHEA:32735"/>
        <dbReference type="ChEBI" id="CHEBI:15378"/>
        <dbReference type="ChEBI" id="CHEBI:57856"/>
        <dbReference type="ChEBI" id="CHEBI:59789"/>
        <dbReference type="ChEBI" id="CHEBI:64572"/>
        <dbReference type="ChEBI" id="CHEBI:64573"/>
        <dbReference type="EC" id="2.1.1.71"/>
    </reaction>
</comment>
<dbReference type="PROSITE" id="PS51599">
    <property type="entry name" value="SAM_PEMT_PEM2"/>
    <property type="match status" value="1"/>
</dbReference>
<dbReference type="Proteomes" id="UP001303473">
    <property type="component" value="Unassembled WGS sequence"/>
</dbReference>
<keyword evidence="10 18" id="KW-0443">Lipid metabolism</keyword>
<keyword evidence="7 18" id="KW-0812">Transmembrane</keyword>
<feature type="topological domain" description="Lumenal" evidence="18">
    <location>
        <begin position="1"/>
        <end position="19"/>
    </location>
</feature>
<feature type="topological domain" description="Lumenal" evidence="18">
    <location>
        <begin position="41"/>
        <end position="52"/>
    </location>
</feature>
<keyword evidence="3 18" id="KW-0444">Lipid biosynthesis</keyword>
<keyword evidence="6 18" id="KW-0949">S-adenosyl-L-methionine</keyword>
<name>A0AAN6S9M1_9PEZI</name>
<evidence type="ECO:0000256" key="1">
    <source>
        <dbReference type="ARBA" id="ARBA00004969"/>
    </source>
</evidence>
<dbReference type="GO" id="GO:0006656">
    <property type="term" value="P:phosphatidylcholine biosynthetic process"/>
    <property type="evidence" value="ECO:0007669"/>
    <property type="project" value="UniProtKB-UniRule"/>
</dbReference>
<evidence type="ECO:0000256" key="12">
    <source>
        <dbReference type="ARBA" id="ARBA00023136"/>
    </source>
</evidence>
<feature type="transmembrane region" description="Helical" evidence="19">
    <location>
        <begin position="94"/>
        <end position="113"/>
    </location>
</feature>
<dbReference type="PIRSF" id="PIRSF005444">
    <property type="entry name" value="PEMT"/>
    <property type="match status" value="1"/>
</dbReference>
<dbReference type="Gene3D" id="1.20.120.1630">
    <property type="match status" value="1"/>
</dbReference>
<comment type="subcellular location">
    <subcellularLocation>
        <location evidence="18">Endoplasmic reticulum membrane</location>
        <topology evidence="18">Multi-pass membrane protein</topology>
    </subcellularLocation>
    <subcellularLocation>
        <location evidence="18">Mitochondrion membrane</location>
        <topology evidence="18">Multi-pass membrane protein</topology>
    </subcellularLocation>
</comment>
<dbReference type="GO" id="GO:0000773">
    <property type="term" value="F:phosphatidyl-N-methylethanolamine N-methyltransferase activity"/>
    <property type="evidence" value="ECO:0007669"/>
    <property type="project" value="UniProtKB-UniRule"/>
</dbReference>
<keyword evidence="21" id="KW-1185">Reference proteome</keyword>
<dbReference type="PANTHER" id="PTHR15458">
    <property type="entry name" value="PHOSPHATIDYLETHANOLAMINE N-METHYLTRANSFERASE"/>
    <property type="match status" value="1"/>
</dbReference>
<comment type="catalytic activity">
    <reaction evidence="15">
        <text>a 1,2-diacyl-sn-glycero-3-phospho-N,N-dimethylethanolamine + S-adenosyl-L-methionine = a 1,2-diacyl-sn-glycero-3-phosphocholine + S-adenosyl-L-homocysteine + H(+)</text>
        <dbReference type="Rhea" id="RHEA:32739"/>
        <dbReference type="ChEBI" id="CHEBI:15378"/>
        <dbReference type="ChEBI" id="CHEBI:57643"/>
        <dbReference type="ChEBI" id="CHEBI:57856"/>
        <dbReference type="ChEBI" id="CHEBI:59789"/>
        <dbReference type="ChEBI" id="CHEBI:64572"/>
        <dbReference type="EC" id="2.1.1.71"/>
    </reaction>
</comment>
<evidence type="ECO:0000256" key="5">
    <source>
        <dbReference type="ARBA" id="ARBA00022679"/>
    </source>
</evidence>
<evidence type="ECO:0000256" key="4">
    <source>
        <dbReference type="ARBA" id="ARBA00022603"/>
    </source>
</evidence>
<evidence type="ECO:0000256" key="6">
    <source>
        <dbReference type="ARBA" id="ARBA00022691"/>
    </source>
</evidence>
<feature type="transmembrane region" description="Helical" evidence="19">
    <location>
        <begin position="165"/>
        <end position="184"/>
    </location>
</feature>
<keyword evidence="14 18" id="KW-1208">Phospholipid metabolism</keyword>
<feature type="transmembrane region" description="Helical" evidence="19">
    <location>
        <begin position="52"/>
        <end position="74"/>
    </location>
</feature>
<accession>A0AAN6S9M1</accession>
<keyword evidence="13 18" id="KW-0594">Phospholipid biosynthesis</keyword>
<comment type="pathway">
    <text evidence="1 18">Phospholipid metabolism; phosphatidylcholine biosynthesis.</text>
</comment>
<dbReference type="InterPro" id="IPR007318">
    <property type="entry name" value="Phopholipid_MeTrfase"/>
</dbReference>
<feature type="topological domain" description="Lumenal" evidence="18">
    <location>
        <begin position="123"/>
        <end position="165"/>
    </location>
</feature>
<evidence type="ECO:0000256" key="8">
    <source>
        <dbReference type="ARBA" id="ARBA00022824"/>
    </source>
</evidence>
<feature type="topological domain" description="Cytoplasmic" evidence="18">
    <location>
        <begin position="187"/>
        <end position="218"/>
    </location>
</feature>
<comment type="pathway">
    <text evidence="2">Lipid metabolism.</text>
</comment>
<keyword evidence="5 18" id="KW-0808">Transferase</keyword>
<evidence type="ECO:0000256" key="16">
    <source>
        <dbReference type="ARBA" id="ARBA00052459"/>
    </source>
</evidence>
<evidence type="ECO:0000256" key="9">
    <source>
        <dbReference type="ARBA" id="ARBA00022989"/>
    </source>
</evidence>
<protein>
    <recommendedName>
        <fullName evidence="18">Phosphatidyl-N-methylethanolamine N-methyltransferase</fullName>
        <ecNumber evidence="18">2.1.1.71</ecNumber>
    </recommendedName>
    <alternativeName>
        <fullName evidence="18">Phospholipid methyltransferase</fullName>
        <shortName evidence="18">PLMT</shortName>
    </alternativeName>
</protein>
<evidence type="ECO:0000256" key="11">
    <source>
        <dbReference type="ARBA" id="ARBA00023128"/>
    </source>
</evidence>
<keyword evidence="9 18" id="KW-1133">Transmembrane helix</keyword>
<evidence type="ECO:0000256" key="18">
    <source>
        <dbReference type="HAMAP-Rule" id="MF_03216"/>
    </source>
</evidence>
<dbReference type="GO" id="GO:0005789">
    <property type="term" value="C:endoplasmic reticulum membrane"/>
    <property type="evidence" value="ECO:0007669"/>
    <property type="project" value="UniProtKB-SubCell"/>
</dbReference>
<dbReference type="Pfam" id="PF04191">
    <property type="entry name" value="PEMT"/>
    <property type="match status" value="1"/>
</dbReference>
<dbReference type="GO" id="GO:0032259">
    <property type="term" value="P:methylation"/>
    <property type="evidence" value="ECO:0007669"/>
    <property type="project" value="UniProtKB-KW"/>
</dbReference>
<comment type="caution">
    <text evidence="20">The sequence shown here is derived from an EMBL/GenBank/DDBJ whole genome shotgun (WGS) entry which is preliminary data.</text>
</comment>
<feature type="binding site" evidence="18">
    <location>
        <begin position="106"/>
        <end position="108"/>
    </location>
    <ligand>
        <name>S-adenosyl-L-methionine</name>
        <dbReference type="ChEBI" id="CHEBI:59789"/>
    </ligand>
</feature>
<evidence type="ECO:0000256" key="19">
    <source>
        <dbReference type="SAM" id="Phobius"/>
    </source>
</evidence>
<feature type="transmembrane region" description="Helical" evidence="19">
    <location>
        <begin position="125"/>
        <end position="145"/>
    </location>
</feature>
<organism evidence="20 21">
    <name type="scientific">Diplogelasinospora grovesii</name>
    <dbReference type="NCBI Taxonomy" id="303347"/>
    <lineage>
        <taxon>Eukaryota</taxon>
        <taxon>Fungi</taxon>
        <taxon>Dikarya</taxon>
        <taxon>Ascomycota</taxon>
        <taxon>Pezizomycotina</taxon>
        <taxon>Sordariomycetes</taxon>
        <taxon>Sordariomycetidae</taxon>
        <taxon>Sordariales</taxon>
        <taxon>Diplogelasinosporaceae</taxon>
        <taxon>Diplogelasinospora</taxon>
    </lineage>
</organism>
<reference evidence="21" key="1">
    <citation type="journal article" date="2023" name="Mol. Phylogenet. Evol.">
        <title>Genome-scale phylogeny and comparative genomics of the fungal order Sordariales.</title>
        <authorList>
            <person name="Hensen N."/>
            <person name="Bonometti L."/>
            <person name="Westerberg I."/>
            <person name="Brannstrom I.O."/>
            <person name="Guillou S."/>
            <person name="Cros-Aarteil S."/>
            <person name="Calhoun S."/>
            <person name="Haridas S."/>
            <person name="Kuo A."/>
            <person name="Mondo S."/>
            <person name="Pangilinan J."/>
            <person name="Riley R."/>
            <person name="LaButti K."/>
            <person name="Andreopoulos B."/>
            <person name="Lipzen A."/>
            <person name="Chen C."/>
            <person name="Yan M."/>
            <person name="Daum C."/>
            <person name="Ng V."/>
            <person name="Clum A."/>
            <person name="Steindorff A."/>
            <person name="Ohm R.A."/>
            <person name="Martin F."/>
            <person name="Silar P."/>
            <person name="Natvig D.O."/>
            <person name="Lalanne C."/>
            <person name="Gautier V."/>
            <person name="Ament-Velasquez S.L."/>
            <person name="Kruys A."/>
            <person name="Hutchinson M.I."/>
            <person name="Powell A.J."/>
            <person name="Barry K."/>
            <person name="Miller A.N."/>
            <person name="Grigoriev I.V."/>
            <person name="Debuchy R."/>
            <person name="Gladieux P."/>
            <person name="Hiltunen Thoren M."/>
            <person name="Johannesson H."/>
        </authorList>
    </citation>
    <scope>NUCLEOTIDE SEQUENCE [LARGE SCALE GENOMIC DNA]</scope>
    <source>
        <strain evidence="21">CBS 340.73</strain>
    </source>
</reference>
<dbReference type="HAMAP" id="MF_03216">
    <property type="entry name" value="PLMT"/>
    <property type="match status" value="1"/>
</dbReference>
<evidence type="ECO:0000256" key="14">
    <source>
        <dbReference type="ARBA" id="ARBA00023264"/>
    </source>
</evidence>
<gene>
    <name evidence="20" type="ORF">QBC46DRAFT_94203</name>
</gene>
<dbReference type="AlphaFoldDB" id="A0AAN6S9M1"/>
<keyword evidence="12 18" id="KW-0472">Membrane</keyword>
<evidence type="ECO:0000313" key="20">
    <source>
        <dbReference type="EMBL" id="KAK3945559.1"/>
    </source>
</evidence>
<keyword evidence="8 18" id="KW-0256">Endoplasmic reticulum</keyword>
<dbReference type="EMBL" id="MU853754">
    <property type="protein sequence ID" value="KAK3945559.1"/>
    <property type="molecule type" value="Genomic_DNA"/>
</dbReference>
<comment type="similarity">
    <text evidence="18">Belongs to the class VI-like SAM-binding methyltransferase superfamily. PEMT/PEM2 methyltransferase family.</text>
</comment>
<evidence type="ECO:0000256" key="3">
    <source>
        <dbReference type="ARBA" id="ARBA00022516"/>
    </source>
</evidence>
<evidence type="ECO:0000256" key="17">
    <source>
        <dbReference type="ARBA" id="ARBA00056845"/>
    </source>
</evidence>
<evidence type="ECO:0000256" key="2">
    <source>
        <dbReference type="ARBA" id="ARBA00005189"/>
    </source>
</evidence>
<dbReference type="InterPro" id="IPR024960">
    <property type="entry name" value="PEMT/MFAP"/>
</dbReference>
<dbReference type="EC" id="2.1.1.71" evidence="18"/>
<keyword evidence="11 18" id="KW-0496">Mitochondrion</keyword>
<evidence type="ECO:0000256" key="13">
    <source>
        <dbReference type="ARBA" id="ARBA00023209"/>
    </source>
</evidence>
<dbReference type="PANTHER" id="PTHR15458:SF5">
    <property type="entry name" value="PHOSPHATIDYLETHANOLAMINE N-METHYLTRANSFERASE"/>
    <property type="match status" value="1"/>
</dbReference>
<feature type="intramembrane region" description="Helical" evidence="18">
    <location>
        <begin position="20"/>
        <end position="40"/>
    </location>
</feature>
<dbReference type="FunFam" id="1.20.120.1630:FF:000005">
    <property type="entry name" value="Phosphatidylethanolamine N-methyltransferase"/>
    <property type="match status" value="1"/>
</dbReference>
<evidence type="ECO:0000256" key="10">
    <source>
        <dbReference type="ARBA" id="ARBA00023098"/>
    </source>
</evidence>
<comment type="function">
    <text evidence="17 18">Catalyzes the second two steps of the methylation pathway of phosphatidylcholine biosynthesis, the SAM-dependent methylation of phosphatidylmonomethylethanolamine (PMME) to phosphatidyldimethylethanolamine (PDME) and of PDME to phosphatidylcholine (PC).</text>
</comment>
<proteinExistence type="inferred from homology"/>
<dbReference type="GO" id="GO:0031966">
    <property type="term" value="C:mitochondrial membrane"/>
    <property type="evidence" value="ECO:0007669"/>
    <property type="project" value="UniProtKB-SubCell"/>
</dbReference>
<sequence>MENIMPFVKSLDGLVDFSQKSLLISACAIAFNPLFWNIVARREYRTKFLTRLFGGHAQAACYALAFTIFSLGLLRDFLYERALRHQPSHPLLEGDLATMAGYALLACGNILVISSTWQLGITGTFLGDYFGILMDSMVTGFPFNITNAPMYYGSTMSFLGTALLYGKPAGILVTAEVLVVYLIAIQFENPFTAGIYAKRERERAAAGGKKKVEGKKEL</sequence>